<gene>
    <name evidence="1" type="ORF">SAMN04515671_2920</name>
</gene>
<keyword evidence="2" id="KW-1185">Reference proteome</keyword>
<evidence type="ECO:0000313" key="2">
    <source>
        <dbReference type="Proteomes" id="UP000198741"/>
    </source>
</evidence>
<organism evidence="1 2">
    <name type="scientific">Nakamurella panacisegetis</name>
    <dbReference type="NCBI Taxonomy" id="1090615"/>
    <lineage>
        <taxon>Bacteria</taxon>
        <taxon>Bacillati</taxon>
        <taxon>Actinomycetota</taxon>
        <taxon>Actinomycetes</taxon>
        <taxon>Nakamurellales</taxon>
        <taxon>Nakamurellaceae</taxon>
        <taxon>Nakamurella</taxon>
    </lineage>
</organism>
<evidence type="ECO:0008006" key="3">
    <source>
        <dbReference type="Google" id="ProtNLM"/>
    </source>
</evidence>
<accession>A0A1H0PWX2</accession>
<proteinExistence type="predicted"/>
<dbReference type="AlphaFoldDB" id="A0A1H0PWX2"/>
<dbReference type="Proteomes" id="UP000198741">
    <property type="component" value="Chromosome I"/>
</dbReference>
<evidence type="ECO:0000313" key="1">
    <source>
        <dbReference type="EMBL" id="SDP09300.1"/>
    </source>
</evidence>
<dbReference type="EMBL" id="LT629710">
    <property type="protein sequence ID" value="SDP09300.1"/>
    <property type="molecule type" value="Genomic_DNA"/>
</dbReference>
<dbReference type="STRING" id="1090615.SAMN04515671_2920"/>
<name>A0A1H0PWX2_9ACTN</name>
<reference evidence="1 2" key="1">
    <citation type="submission" date="2016-10" db="EMBL/GenBank/DDBJ databases">
        <authorList>
            <person name="de Groot N.N."/>
        </authorList>
    </citation>
    <scope>NUCLEOTIDE SEQUENCE [LARGE SCALE GENOMIC DNA]</scope>
    <source>
        <strain evidence="2">P4-7,KCTC 19426,CECT 7604</strain>
    </source>
</reference>
<protein>
    <recommendedName>
        <fullName evidence="3">Head-to-tail stopper</fullName>
    </recommendedName>
</protein>
<sequence>MPPPLAHGVDVRVFARLAPGETDSHGNAVKRYAPAVLVAGCAVAPGAQGEIADPTREGVPVALTVYAPWSAAVGPLDQCEVDGWPGRFEVDGEPARWRSPYTGRTPGQVIELRKVDG</sequence>